<reference evidence="7" key="1">
    <citation type="submission" date="2015-06" db="UniProtKB">
        <authorList>
            <consortium name="EnsemblPlants"/>
        </authorList>
    </citation>
    <scope>IDENTIFICATION</scope>
</reference>
<dbReference type="Pfam" id="PF23399">
    <property type="entry name" value="LTI65_PGEED"/>
    <property type="match status" value="1"/>
</dbReference>
<feature type="compositionally biased region" description="Basic and acidic residues" evidence="4">
    <location>
        <begin position="20"/>
        <end position="33"/>
    </location>
</feature>
<dbReference type="Pfam" id="PF13041">
    <property type="entry name" value="PPR_2"/>
    <property type="match status" value="2"/>
</dbReference>
<feature type="compositionally biased region" description="Basic and acidic residues" evidence="4">
    <location>
        <begin position="119"/>
        <end position="130"/>
    </location>
</feature>
<organism evidence="7">
    <name type="scientific">Aegilops tauschii</name>
    <name type="common">Tausch's goatgrass</name>
    <name type="synonym">Aegilops squarrosa</name>
    <dbReference type="NCBI Taxonomy" id="37682"/>
    <lineage>
        <taxon>Eukaryota</taxon>
        <taxon>Viridiplantae</taxon>
        <taxon>Streptophyta</taxon>
        <taxon>Embryophyta</taxon>
        <taxon>Tracheophyta</taxon>
        <taxon>Spermatophyta</taxon>
        <taxon>Magnoliopsida</taxon>
        <taxon>Liliopsida</taxon>
        <taxon>Poales</taxon>
        <taxon>Poaceae</taxon>
        <taxon>BOP clade</taxon>
        <taxon>Pooideae</taxon>
        <taxon>Triticodae</taxon>
        <taxon>Triticeae</taxon>
        <taxon>Triticinae</taxon>
        <taxon>Aegilops</taxon>
    </lineage>
</organism>
<sequence>MDAPAMLTRKHVPENIAAEEGGHQQMHRDEKQHKPVLKKVKDKVKKIKNSIAGHGHGNGNGHDHDHEQDTGGSNSTGGEEEGVGAQDGATTRATATPGAGGPGNGQDKGGTGVTAYIAEKLRPGEEERSLSEAITGAVQQRKEGVGSTVAKAREVPAQAVTRARGAVTSLTGGNRVSETVQPTTEGNIGEGVAAEGPKDAHPKVDNFTPRLRKKSNNLASKQQIFMTRSARLFWPSRRLCGDDSRTGVEVPGTGLQDDGCIHERAGEAGLDPATVTPEVLLRMPPPPPLPGQPESGDDDAENLSSGSGSRRRPREELRLADRILKVLLQDGPGFSARKALDEMNLKVTNELVRQVMFKFVVSVDSVNRERYPRLAYKFFVWAGQQDGYRHNTSMYNLVMKVFAECGEVKAMWRLLEEMTEIGLPVSARTFHILICTCGQAGLRRRLVERFIKSSSFNYRPFRSSFNAILHTLLTIKQYSLIEWVHQKMVTEGHTPDVLTYNVVMRAKYLLGKLDQFHRLLDEMGKNGLTPDLHTYNLLLHVLGKGDKPLAALNLLNYMSDVGCVPSVLHFTNLIDGLSRAGNLEACRYFFDEMVKKGCEPDAVCYTVMITGYVAAAEFEEAQKLFDDMLVRGKLPNVYTYNSMIRGLCIVGEFDKACSMLKDMDLHGCTPNFSVYSTLVCRLRNAGKDSEANHVIKYMTKKGQYLHLLSRFGGYRRC</sequence>
<evidence type="ECO:0000256" key="3">
    <source>
        <dbReference type="ARBA" id="ARBA00022946"/>
    </source>
</evidence>
<dbReference type="AlphaFoldDB" id="M8BPV9"/>
<evidence type="ECO:0008006" key="8">
    <source>
        <dbReference type="Google" id="ProtNLM"/>
    </source>
</evidence>
<evidence type="ECO:0000256" key="1">
    <source>
        <dbReference type="ARBA" id="ARBA00007626"/>
    </source>
</evidence>
<feature type="domain" description="LTI65/LTI78 PGEED repeat" evidence="5">
    <location>
        <begin position="107"/>
        <end position="138"/>
    </location>
</feature>
<dbReference type="Gene3D" id="1.25.40.10">
    <property type="entry name" value="Tetratricopeptide repeat domain"/>
    <property type="match status" value="2"/>
</dbReference>
<feature type="domain" description="LTI65/LTI78 N-terminal" evidence="6">
    <location>
        <begin position="31"/>
        <end position="70"/>
    </location>
</feature>
<keyword evidence="2" id="KW-0677">Repeat</keyword>
<dbReference type="Pfam" id="PF23403">
    <property type="entry name" value="LTI65_LTI78_N"/>
    <property type="match status" value="1"/>
</dbReference>
<evidence type="ECO:0000256" key="4">
    <source>
        <dbReference type="SAM" id="MobiDB-lite"/>
    </source>
</evidence>
<dbReference type="EnsemblPlants" id="EMT23833">
    <property type="protein sequence ID" value="EMT23833"/>
    <property type="gene ID" value="F775_01275"/>
</dbReference>
<comment type="similarity">
    <text evidence="1">Belongs to the PPR family. P subfamily.</text>
</comment>
<feature type="region of interest" description="Disordered" evidence="4">
    <location>
        <begin position="1"/>
        <end position="130"/>
    </location>
</feature>
<dbReference type="Pfam" id="PF13812">
    <property type="entry name" value="PPR_3"/>
    <property type="match status" value="1"/>
</dbReference>
<dbReference type="PANTHER" id="PTHR47447:SF28">
    <property type="entry name" value="PENTACOTRIPEPTIDE-REPEAT REGION OF PRORP DOMAIN-CONTAINING PROTEIN"/>
    <property type="match status" value="1"/>
</dbReference>
<feature type="compositionally biased region" description="Basic residues" evidence="4">
    <location>
        <begin position="34"/>
        <end position="48"/>
    </location>
</feature>
<dbReference type="InterPro" id="IPR057059">
    <property type="entry name" value="LTI65/LTI78_PGEED"/>
</dbReference>
<dbReference type="NCBIfam" id="TIGR00756">
    <property type="entry name" value="PPR"/>
    <property type="match status" value="4"/>
</dbReference>
<keyword evidence="3" id="KW-0809">Transit peptide</keyword>
<accession>M8BPV9</accession>
<name>M8BPV9_AEGTA</name>
<dbReference type="InterPro" id="IPR011990">
    <property type="entry name" value="TPR-like_helical_dom_sf"/>
</dbReference>
<evidence type="ECO:0000313" key="7">
    <source>
        <dbReference type="EnsemblPlants" id="EMT23833"/>
    </source>
</evidence>
<evidence type="ECO:0000256" key="2">
    <source>
        <dbReference type="ARBA" id="ARBA00022737"/>
    </source>
</evidence>
<feature type="compositionally biased region" description="Polar residues" evidence="4">
    <location>
        <begin position="176"/>
        <end position="186"/>
    </location>
</feature>
<dbReference type="InterPro" id="IPR002885">
    <property type="entry name" value="PPR_rpt"/>
</dbReference>
<evidence type="ECO:0000259" key="5">
    <source>
        <dbReference type="Pfam" id="PF23399"/>
    </source>
</evidence>
<feature type="region of interest" description="Disordered" evidence="4">
    <location>
        <begin position="176"/>
        <end position="201"/>
    </location>
</feature>
<dbReference type="InterPro" id="IPR056605">
    <property type="entry name" value="LTI65_LTI78_N"/>
</dbReference>
<protein>
    <recommendedName>
        <fullName evidence="8">Pentatricopeptide repeat-containing protein</fullName>
    </recommendedName>
</protein>
<evidence type="ECO:0000259" key="6">
    <source>
        <dbReference type="Pfam" id="PF23403"/>
    </source>
</evidence>
<feature type="compositionally biased region" description="Low complexity" evidence="4">
    <location>
        <begin position="88"/>
        <end position="97"/>
    </location>
</feature>
<feature type="region of interest" description="Disordered" evidence="4">
    <location>
        <begin position="278"/>
        <end position="314"/>
    </location>
</feature>
<dbReference type="PANTHER" id="PTHR47447">
    <property type="entry name" value="OS03G0856100 PROTEIN"/>
    <property type="match status" value="1"/>
</dbReference>
<proteinExistence type="inferred from homology"/>
<dbReference type="Pfam" id="PF01535">
    <property type="entry name" value="PPR"/>
    <property type="match status" value="1"/>
</dbReference>
<dbReference type="PROSITE" id="PS51375">
    <property type="entry name" value="PPR"/>
    <property type="match status" value="6"/>
</dbReference>
<feature type="compositionally biased region" description="Gly residues" evidence="4">
    <location>
        <begin position="98"/>
        <end position="112"/>
    </location>
</feature>